<proteinExistence type="predicted"/>
<keyword evidence="1" id="KW-0732">Signal</keyword>
<organism evidence="2">
    <name type="scientific">Caldilineaceae bacterium SB0662_bin_9</name>
    <dbReference type="NCBI Taxonomy" id="2605258"/>
    <lineage>
        <taxon>Bacteria</taxon>
        <taxon>Bacillati</taxon>
        <taxon>Chloroflexota</taxon>
        <taxon>Caldilineae</taxon>
        <taxon>Caldilineales</taxon>
        <taxon>Caldilineaceae</taxon>
    </lineage>
</organism>
<dbReference type="PROSITE" id="PS51257">
    <property type="entry name" value="PROKAR_LIPOPROTEIN"/>
    <property type="match status" value="1"/>
</dbReference>
<gene>
    <name evidence="2" type="ORF">F4Y08_05075</name>
</gene>
<sequence>MGLQRALFFVRLLICALASLVLLTSCSKQQVGGGLIEAAMLADPADAHSCLHGENDRSAGNNEGTCWALVHSRYAQHFCKQALEAEVPKPFRWEEQPVDDPFFKTLFKAVPGSDLVIREGIPAFHSYSWSGPELGHMTFFGTYDLQSRTGINEWTPWAYSCVYDTFRYQVLGVEMGPVPDQ</sequence>
<protein>
    <submittedName>
        <fullName evidence="2">Uncharacterized protein</fullName>
    </submittedName>
</protein>
<comment type="caution">
    <text evidence="2">The sequence shown here is derived from an EMBL/GenBank/DDBJ whole genome shotgun (WGS) entry which is preliminary data.</text>
</comment>
<dbReference type="AlphaFoldDB" id="A0A6B1DQR0"/>
<evidence type="ECO:0000313" key="2">
    <source>
        <dbReference type="EMBL" id="MYD89698.1"/>
    </source>
</evidence>
<name>A0A6B1DQR0_9CHLR</name>
<dbReference type="EMBL" id="VXPY01000032">
    <property type="protein sequence ID" value="MYD89698.1"/>
    <property type="molecule type" value="Genomic_DNA"/>
</dbReference>
<accession>A0A6B1DQR0</accession>
<evidence type="ECO:0000256" key="1">
    <source>
        <dbReference type="SAM" id="SignalP"/>
    </source>
</evidence>
<feature type="chain" id="PRO_5025600526" evidence="1">
    <location>
        <begin position="31"/>
        <end position="181"/>
    </location>
</feature>
<reference evidence="2" key="1">
    <citation type="submission" date="2019-09" db="EMBL/GenBank/DDBJ databases">
        <title>Characterisation of the sponge microbiome using genome-centric metagenomics.</title>
        <authorList>
            <person name="Engelberts J.P."/>
            <person name="Robbins S.J."/>
            <person name="De Goeij J.M."/>
            <person name="Aranda M."/>
            <person name="Bell S.C."/>
            <person name="Webster N.S."/>
        </authorList>
    </citation>
    <scope>NUCLEOTIDE SEQUENCE</scope>
    <source>
        <strain evidence="2">SB0662_bin_9</strain>
    </source>
</reference>
<feature type="signal peptide" evidence="1">
    <location>
        <begin position="1"/>
        <end position="30"/>
    </location>
</feature>